<accession>A0A017SWX1</accession>
<evidence type="ECO:0000313" key="2">
    <source>
        <dbReference type="EMBL" id="EYF00831.1"/>
    </source>
</evidence>
<dbReference type="AlphaFoldDB" id="A0A017SWX1"/>
<dbReference type="Gene3D" id="3.40.50.410">
    <property type="entry name" value="von Willebrand factor, type A domain"/>
    <property type="match status" value="1"/>
</dbReference>
<dbReference type="PROSITE" id="PS51257">
    <property type="entry name" value="PROKAR_LIPOPROTEIN"/>
    <property type="match status" value="1"/>
</dbReference>
<feature type="domain" description="VWFA" evidence="1">
    <location>
        <begin position="84"/>
        <end position="316"/>
    </location>
</feature>
<dbReference type="InterPro" id="IPR002035">
    <property type="entry name" value="VWF_A"/>
</dbReference>
<comment type="caution">
    <text evidence="2">The sequence shown here is derived from an EMBL/GenBank/DDBJ whole genome shotgun (WGS) entry which is preliminary data.</text>
</comment>
<gene>
    <name evidence="2" type="ORF">CAP_8992</name>
</gene>
<dbReference type="EMBL" id="ASRX01000097">
    <property type="protein sequence ID" value="EYF00831.1"/>
    <property type="molecule type" value="Genomic_DNA"/>
</dbReference>
<sequence length="392" mass="39562">MKAPGRSGARAGLVAALGVIPALLLGAMASSCSEEKLGAPRPGTGVPGQDPGLGIDVPTGPPPLDTEGLCGNELHRPVITDVPNLYFLIDASGSMGTPVQGGGTRYARVQDAAVDLVRRLGALINVGAALFPVGGGGDDGCAIGEQVLEVSPGDPYVKGQGKGPTTRAFEEALTIQPFGGTPTAATVEALTPGLAAIAGKTVVVLATDGGPNCNYEASCGASACIPYLEGSCDASCCAPGGLSGPSGCVDRADTVAAVATLSAMGVDVVVIGIPGSEVYGDVLDDMAVAGGAPRFVSPYYYKVDDLDALGGVLAEIAGGLISCTFALESAPPEAGQTNVYFDKEVLPYSEENGWRWLSEAEVELMGEACTRWKMGQVQEVQIVSGCPTEVAE</sequence>
<reference evidence="2 3" key="1">
    <citation type="submission" date="2013-05" db="EMBL/GenBank/DDBJ databases">
        <title>Genome assembly of Chondromyces apiculatus DSM 436.</title>
        <authorList>
            <person name="Sharma G."/>
            <person name="Khatri I."/>
            <person name="Kaur C."/>
            <person name="Mayilraj S."/>
            <person name="Subramanian S."/>
        </authorList>
    </citation>
    <scope>NUCLEOTIDE SEQUENCE [LARGE SCALE GENOMIC DNA]</scope>
    <source>
        <strain evidence="2 3">DSM 436</strain>
    </source>
</reference>
<dbReference type="PROSITE" id="PS50234">
    <property type="entry name" value="VWFA"/>
    <property type="match status" value="1"/>
</dbReference>
<dbReference type="STRING" id="1192034.CAP_8992"/>
<name>A0A017SWX1_9BACT</name>
<keyword evidence="3" id="KW-1185">Reference proteome</keyword>
<dbReference type="SUPFAM" id="SSF53300">
    <property type="entry name" value="vWA-like"/>
    <property type="match status" value="1"/>
</dbReference>
<organism evidence="2 3">
    <name type="scientific">Chondromyces apiculatus DSM 436</name>
    <dbReference type="NCBI Taxonomy" id="1192034"/>
    <lineage>
        <taxon>Bacteria</taxon>
        <taxon>Pseudomonadati</taxon>
        <taxon>Myxococcota</taxon>
        <taxon>Polyangia</taxon>
        <taxon>Polyangiales</taxon>
        <taxon>Polyangiaceae</taxon>
        <taxon>Chondromyces</taxon>
    </lineage>
</organism>
<dbReference type="InterPro" id="IPR036465">
    <property type="entry name" value="vWFA_dom_sf"/>
</dbReference>
<proteinExistence type="predicted"/>
<dbReference type="eggNOG" id="COG2304">
    <property type="taxonomic scope" value="Bacteria"/>
</dbReference>
<protein>
    <submittedName>
        <fullName evidence="2">CglB</fullName>
    </submittedName>
</protein>
<dbReference type="RefSeq" id="WP_044250428.1">
    <property type="nucleotide sequence ID" value="NZ_ASRX01000097.1"/>
</dbReference>
<evidence type="ECO:0000259" key="1">
    <source>
        <dbReference type="PROSITE" id="PS50234"/>
    </source>
</evidence>
<dbReference type="CDD" id="cd00198">
    <property type="entry name" value="vWFA"/>
    <property type="match status" value="1"/>
</dbReference>
<dbReference type="Proteomes" id="UP000019678">
    <property type="component" value="Unassembled WGS sequence"/>
</dbReference>
<evidence type="ECO:0000313" key="3">
    <source>
        <dbReference type="Proteomes" id="UP000019678"/>
    </source>
</evidence>
<dbReference type="OrthoDB" id="5499875at2"/>
<dbReference type="SMART" id="SM00327">
    <property type="entry name" value="VWA"/>
    <property type="match status" value="1"/>
</dbReference>